<dbReference type="SMART" id="SM00474">
    <property type="entry name" value="35EXOc"/>
    <property type="match status" value="1"/>
</dbReference>
<keyword evidence="5" id="KW-1185">Reference proteome</keyword>
<dbReference type="Proteomes" id="UP000030136">
    <property type="component" value="Unassembled WGS sequence"/>
</dbReference>
<evidence type="ECO:0000313" key="3">
    <source>
        <dbReference type="EMBL" id="SQH72920.1"/>
    </source>
</evidence>
<dbReference type="CDD" id="cd06141">
    <property type="entry name" value="WRN_exo"/>
    <property type="match status" value="1"/>
</dbReference>
<dbReference type="Proteomes" id="UP000249300">
    <property type="component" value="Chromosome 1"/>
</dbReference>
<dbReference type="GO" id="GO:0003676">
    <property type="term" value="F:nucleic acid binding"/>
    <property type="evidence" value="ECO:0007669"/>
    <property type="project" value="InterPro"/>
</dbReference>
<dbReference type="GO" id="GO:0008408">
    <property type="term" value="F:3'-5' exonuclease activity"/>
    <property type="evidence" value="ECO:0007669"/>
    <property type="project" value="InterPro"/>
</dbReference>
<name>A0A2X4PJP3_9PORP</name>
<dbReference type="EMBL" id="LS483447">
    <property type="protein sequence ID" value="SQH72920.1"/>
    <property type="molecule type" value="Genomic_DNA"/>
</dbReference>
<dbReference type="Pfam" id="PF01612">
    <property type="entry name" value="DNA_pol_A_exo1"/>
    <property type="match status" value="1"/>
</dbReference>
<accession>A0A2X4PJP3</accession>
<dbReference type="PANTHER" id="PTHR47765:SF2">
    <property type="entry name" value="EXONUCLEASE MUT-7 HOMOLOG"/>
    <property type="match status" value="1"/>
</dbReference>
<evidence type="ECO:0000313" key="5">
    <source>
        <dbReference type="Proteomes" id="UP000249300"/>
    </source>
</evidence>
<evidence type="ECO:0000259" key="1">
    <source>
        <dbReference type="SMART" id="SM00474"/>
    </source>
</evidence>
<dbReference type="InterPro" id="IPR002562">
    <property type="entry name" value="3'-5'_exonuclease_dom"/>
</dbReference>
<reference evidence="3 5" key="2">
    <citation type="submission" date="2018-06" db="EMBL/GenBank/DDBJ databases">
        <authorList>
            <consortium name="Pathogen Informatics"/>
            <person name="Doyle S."/>
        </authorList>
    </citation>
    <scope>NUCLEOTIDE SEQUENCE [LARGE SCALE GENOMIC DNA]</scope>
    <source>
        <strain evidence="3 5">NCTC12858</strain>
    </source>
</reference>
<dbReference type="InterPro" id="IPR052408">
    <property type="entry name" value="Exonuclease_MUT-7-like"/>
</dbReference>
<dbReference type="PANTHER" id="PTHR47765">
    <property type="entry name" value="3'-5' EXONUCLEASE DOMAIN-CONTAINING PROTEIN"/>
    <property type="match status" value="1"/>
</dbReference>
<dbReference type="Gene3D" id="3.30.420.10">
    <property type="entry name" value="Ribonuclease H-like superfamily/Ribonuclease H"/>
    <property type="match status" value="1"/>
</dbReference>
<dbReference type="AlphaFoldDB" id="A0A2X4PJP3"/>
<sequence length="201" mass="22710">MLSATIDKEIVSTFEQESFPGQIHVIDTPEALPDTIGYLSRQRVLGFDTETKPCFTKGCRTLVSLLQLSTPTDCFLIRLNKTDMTEEIKSLLENPEILKVGLSIHDDYISLRRRMEFQAEGFVELQRLCPAYGIKESGLRKIYAIIFGKAISKAQQLSNWEAPTLSPAQQRYAALDAWACLKIYEYLMSLPVPSPTQFALL</sequence>
<protein>
    <submittedName>
        <fullName evidence="2">3'-5' exonuclease</fullName>
    </submittedName>
    <submittedName>
        <fullName evidence="3">Ribonuclease D</fullName>
    </submittedName>
</protein>
<dbReference type="InterPro" id="IPR012337">
    <property type="entry name" value="RNaseH-like_sf"/>
</dbReference>
<dbReference type="SUPFAM" id="SSF53098">
    <property type="entry name" value="Ribonuclease H-like"/>
    <property type="match status" value="1"/>
</dbReference>
<gene>
    <name evidence="2" type="ORF">HQ38_05855</name>
    <name evidence="3" type="ORF">NCTC12858_00755</name>
</gene>
<feature type="domain" description="3'-5' exonuclease" evidence="1">
    <location>
        <begin position="23"/>
        <end position="192"/>
    </location>
</feature>
<evidence type="ECO:0000313" key="2">
    <source>
        <dbReference type="EMBL" id="KGN94323.1"/>
    </source>
</evidence>
<reference evidence="2 4" key="1">
    <citation type="submission" date="2014-08" db="EMBL/GenBank/DDBJ databases">
        <title>Porphyromonas crevioricanis strain:COT-253_OH1447 Genome sequencing.</title>
        <authorList>
            <person name="Wallis C."/>
            <person name="Deusch O."/>
            <person name="O'Flynn C."/>
            <person name="Davis I."/>
            <person name="Jospin G."/>
            <person name="Darling A.E."/>
            <person name="Coil D.A."/>
            <person name="Alexiev A."/>
            <person name="Horsfall A."/>
            <person name="Kirkwood N."/>
            <person name="Harris S."/>
            <person name="Eisen J.A."/>
        </authorList>
    </citation>
    <scope>NUCLEOTIDE SEQUENCE [LARGE SCALE GENOMIC DNA]</scope>
    <source>
        <strain evidence="4">COT-253 OH1447</strain>
        <strain evidence="2">COT-253_OH1447</strain>
    </source>
</reference>
<dbReference type="GO" id="GO:0006139">
    <property type="term" value="P:nucleobase-containing compound metabolic process"/>
    <property type="evidence" value="ECO:0007669"/>
    <property type="project" value="InterPro"/>
</dbReference>
<evidence type="ECO:0000313" key="4">
    <source>
        <dbReference type="Proteomes" id="UP000030136"/>
    </source>
</evidence>
<proteinExistence type="predicted"/>
<keyword evidence="2" id="KW-0378">Hydrolase</keyword>
<dbReference type="InterPro" id="IPR036397">
    <property type="entry name" value="RNaseH_sf"/>
</dbReference>
<dbReference type="KEGG" id="pcre:NCTC12858_00755"/>
<dbReference type="EMBL" id="JQJC01000019">
    <property type="protein sequence ID" value="KGN94323.1"/>
    <property type="molecule type" value="Genomic_DNA"/>
</dbReference>
<keyword evidence="2" id="KW-0540">Nuclease</keyword>
<organism evidence="3 5">
    <name type="scientific">Porphyromonas crevioricanis</name>
    <dbReference type="NCBI Taxonomy" id="393921"/>
    <lineage>
        <taxon>Bacteria</taxon>
        <taxon>Pseudomonadati</taxon>
        <taxon>Bacteroidota</taxon>
        <taxon>Bacteroidia</taxon>
        <taxon>Bacteroidales</taxon>
        <taxon>Porphyromonadaceae</taxon>
        <taxon>Porphyromonas</taxon>
    </lineage>
</organism>
<keyword evidence="2" id="KW-0269">Exonuclease</keyword>
<dbReference type="RefSeq" id="WP_023936550.1">
    <property type="nucleotide sequence ID" value="NZ_FUXH01000014.1"/>
</dbReference>